<feature type="domain" description="HTH LytTR-type" evidence="3">
    <location>
        <begin position="145"/>
        <end position="244"/>
    </location>
</feature>
<dbReference type="PANTHER" id="PTHR37299:SF1">
    <property type="entry name" value="STAGE 0 SPORULATION PROTEIN A HOMOLOG"/>
    <property type="match status" value="1"/>
</dbReference>
<evidence type="ECO:0000259" key="2">
    <source>
        <dbReference type="PROSITE" id="PS50110"/>
    </source>
</evidence>
<dbReference type="Gene3D" id="2.40.50.1020">
    <property type="entry name" value="LytTr DNA-binding domain"/>
    <property type="match status" value="1"/>
</dbReference>
<proteinExistence type="predicted"/>
<keyword evidence="5" id="KW-1185">Reference proteome</keyword>
<accession>A0A5C7F9R7</accession>
<feature type="domain" description="Response regulatory" evidence="2">
    <location>
        <begin position="5"/>
        <end position="120"/>
    </location>
</feature>
<dbReference type="PANTHER" id="PTHR37299">
    <property type="entry name" value="TRANSCRIPTIONAL REGULATOR-RELATED"/>
    <property type="match status" value="1"/>
</dbReference>
<protein>
    <submittedName>
        <fullName evidence="4">Response regulator transcription factor</fullName>
    </submittedName>
</protein>
<dbReference type="GO" id="GO:0003677">
    <property type="term" value="F:DNA binding"/>
    <property type="evidence" value="ECO:0007669"/>
    <property type="project" value="InterPro"/>
</dbReference>
<name>A0A5C7F9R7_9BACT</name>
<comment type="caution">
    <text evidence="4">The sequence shown here is derived from an EMBL/GenBank/DDBJ whole genome shotgun (WGS) entry which is preliminary data.</text>
</comment>
<organism evidence="4 5">
    <name type="scientific">Neolewinella aurantiaca</name>
    <dbReference type="NCBI Taxonomy" id="2602767"/>
    <lineage>
        <taxon>Bacteria</taxon>
        <taxon>Pseudomonadati</taxon>
        <taxon>Bacteroidota</taxon>
        <taxon>Saprospiria</taxon>
        <taxon>Saprospirales</taxon>
        <taxon>Lewinellaceae</taxon>
        <taxon>Neolewinella</taxon>
    </lineage>
</organism>
<evidence type="ECO:0000313" key="4">
    <source>
        <dbReference type="EMBL" id="TXF86300.1"/>
    </source>
</evidence>
<dbReference type="Pfam" id="PF04397">
    <property type="entry name" value="LytTR"/>
    <property type="match status" value="1"/>
</dbReference>
<dbReference type="RefSeq" id="WP_147932447.1">
    <property type="nucleotide sequence ID" value="NZ_VOXD01000040.1"/>
</dbReference>
<dbReference type="EMBL" id="VOXD01000040">
    <property type="protein sequence ID" value="TXF86300.1"/>
    <property type="molecule type" value="Genomic_DNA"/>
</dbReference>
<evidence type="ECO:0000259" key="3">
    <source>
        <dbReference type="PROSITE" id="PS50930"/>
    </source>
</evidence>
<dbReference type="SMART" id="SM00850">
    <property type="entry name" value="LytTR"/>
    <property type="match status" value="1"/>
</dbReference>
<dbReference type="PROSITE" id="PS50110">
    <property type="entry name" value="RESPONSE_REGULATORY"/>
    <property type="match status" value="1"/>
</dbReference>
<dbReference type="InterPro" id="IPR011006">
    <property type="entry name" value="CheY-like_superfamily"/>
</dbReference>
<dbReference type="Gene3D" id="3.40.50.2300">
    <property type="match status" value="1"/>
</dbReference>
<dbReference type="InterPro" id="IPR007492">
    <property type="entry name" value="LytTR_DNA-bd_dom"/>
</dbReference>
<gene>
    <name evidence="4" type="ORF">FUA23_19470</name>
</gene>
<dbReference type="AlphaFoldDB" id="A0A5C7F9R7"/>
<sequence length="245" mass="27627">MTKKSILIIEDETIISADLQARMIDMGYEVFAAVDSGEAAIRAVRNRTPDLILMDVHLSGALDGIETAKRLKKIIKSPLIFLTSNSDDPTFRRACSVQPQAFLSKPYRTRDLEHAITLAINQSAPGTPAPGTKRKEASSAHNDRLFIKVKDRLVRLMFSDILYLEADDYYCKVHTEDHSYLATKTLKKLCAQFPPKLAFFRCHRSYVVNLNRVTEIGDGYVYLGKHKVPISRSKRAEILALVNNM</sequence>
<dbReference type="OrthoDB" id="1646880at2"/>
<dbReference type="CDD" id="cd17534">
    <property type="entry name" value="REC_DC-like"/>
    <property type="match status" value="1"/>
</dbReference>
<dbReference type="Pfam" id="PF00072">
    <property type="entry name" value="Response_reg"/>
    <property type="match status" value="1"/>
</dbReference>
<dbReference type="PROSITE" id="PS50930">
    <property type="entry name" value="HTH_LYTTR"/>
    <property type="match status" value="1"/>
</dbReference>
<dbReference type="SMART" id="SM00448">
    <property type="entry name" value="REC"/>
    <property type="match status" value="1"/>
</dbReference>
<feature type="modified residue" description="4-aspartylphosphate" evidence="1">
    <location>
        <position position="55"/>
    </location>
</feature>
<evidence type="ECO:0000313" key="5">
    <source>
        <dbReference type="Proteomes" id="UP000321907"/>
    </source>
</evidence>
<reference evidence="4 5" key="1">
    <citation type="submission" date="2019-08" db="EMBL/GenBank/DDBJ databases">
        <title>Lewinella sp. strain SSH13 Genome sequencing and assembly.</title>
        <authorList>
            <person name="Kim I."/>
        </authorList>
    </citation>
    <scope>NUCLEOTIDE SEQUENCE [LARGE SCALE GENOMIC DNA]</scope>
    <source>
        <strain evidence="4 5">SSH13</strain>
    </source>
</reference>
<dbReference type="InterPro" id="IPR046947">
    <property type="entry name" value="LytR-like"/>
</dbReference>
<dbReference type="InterPro" id="IPR001789">
    <property type="entry name" value="Sig_transdc_resp-reg_receiver"/>
</dbReference>
<evidence type="ECO:0000256" key="1">
    <source>
        <dbReference type="PROSITE-ProRule" id="PRU00169"/>
    </source>
</evidence>
<dbReference type="SUPFAM" id="SSF52172">
    <property type="entry name" value="CheY-like"/>
    <property type="match status" value="1"/>
</dbReference>
<keyword evidence="1" id="KW-0597">Phosphoprotein</keyword>
<dbReference type="Proteomes" id="UP000321907">
    <property type="component" value="Unassembled WGS sequence"/>
</dbReference>
<dbReference type="GO" id="GO:0000156">
    <property type="term" value="F:phosphorelay response regulator activity"/>
    <property type="evidence" value="ECO:0007669"/>
    <property type="project" value="InterPro"/>
</dbReference>